<evidence type="ECO:0000256" key="1">
    <source>
        <dbReference type="ARBA" id="ARBA00010692"/>
    </source>
</evidence>
<name>A0A1D9P0T6_9FIRM</name>
<keyword evidence="3" id="KW-1133">Transmembrane helix</keyword>
<feature type="transmembrane region" description="Helical" evidence="3">
    <location>
        <begin position="120"/>
        <end position="142"/>
    </location>
</feature>
<keyword evidence="2 3" id="KW-0472">Membrane</keyword>
<dbReference type="RefSeq" id="WP_071175811.1">
    <property type="nucleotide sequence ID" value="NZ_CP017831.1"/>
</dbReference>
<dbReference type="EMBL" id="CP017831">
    <property type="protein sequence ID" value="AOZ96091.1"/>
    <property type="molecule type" value="Genomic_DNA"/>
</dbReference>
<feature type="transmembrane region" description="Helical" evidence="3">
    <location>
        <begin position="66"/>
        <end position="83"/>
    </location>
</feature>
<keyword evidence="2" id="KW-0813">Transport</keyword>
<reference evidence="5" key="1">
    <citation type="submission" date="2016-10" db="EMBL/GenBank/DDBJ databases">
        <title>The complete genome sequence of the rumen bacterium Butyrivibrio hungatei MB2003.</title>
        <authorList>
            <person name="Palevich N."/>
            <person name="Kelly W.J."/>
            <person name="Leahy S.C."/>
            <person name="Altermann E."/>
            <person name="Rakonjac J."/>
            <person name="Attwood G.T."/>
        </authorList>
    </citation>
    <scope>NUCLEOTIDE SEQUENCE [LARGE SCALE GENOMIC DNA]</scope>
    <source>
        <strain evidence="5">MB2003</strain>
    </source>
</reference>
<keyword evidence="5" id="KW-1185">Reference proteome</keyword>
<dbReference type="GO" id="GO:0015225">
    <property type="term" value="F:biotin transmembrane transporter activity"/>
    <property type="evidence" value="ECO:0007669"/>
    <property type="project" value="UniProtKB-UniRule"/>
</dbReference>
<evidence type="ECO:0000313" key="5">
    <source>
        <dbReference type="Proteomes" id="UP000179284"/>
    </source>
</evidence>
<dbReference type="PANTHER" id="PTHR34295">
    <property type="entry name" value="BIOTIN TRANSPORTER BIOY"/>
    <property type="match status" value="1"/>
</dbReference>
<feature type="transmembrane region" description="Helical" evidence="3">
    <location>
        <begin position="17"/>
        <end position="35"/>
    </location>
</feature>
<dbReference type="AlphaFoldDB" id="A0A1D9P0T6"/>
<evidence type="ECO:0000256" key="3">
    <source>
        <dbReference type="SAM" id="Phobius"/>
    </source>
</evidence>
<comment type="subcellular location">
    <subcellularLocation>
        <location evidence="2">Cell membrane</location>
        <topology evidence="2">Multi-pass membrane protein</topology>
    </subcellularLocation>
</comment>
<dbReference type="PIRSF" id="PIRSF016661">
    <property type="entry name" value="BioY"/>
    <property type="match status" value="1"/>
</dbReference>
<sequence>MEKEKTVTRQTTNVKDICYIAIFTAIIAIMAQISIPLPGGVPLTLQTLAVPLAGIILGAKRGTLSTLVYILLAMVGVPVLAGLSGGIGVVFGMTGGFILSFPIMALISGLVSDKGVKSPIYWLGLLGGVIINYIVGTVWFVIVADSTFAVALGACVLPFIPTAVIKLVLSGILGDTLKKAMHKANLL</sequence>
<dbReference type="OrthoDB" id="9803495at2"/>
<accession>A0A1D9P0T6</accession>
<organism evidence="4 5">
    <name type="scientific">Butyrivibrio hungatei</name>
    <dbReference type="NCBI Taxonomy" id="185008"/>
    <lineage>
        <taxon>Bacteria</taxon>
        <taxon>Bacillati</taxon>
        <taxon>Bacillota</taxon>
        <taxon>Clostridia</taxon>
        <taxon>Lachnospirales</taxon>
        <taxon>Lachnospiraceae</taxon>
        <taxon>Butyrivibrio</taxon>
    </lineage>
</organism>
<dbReference type="Proteomes" id="UP000179284">
    <property type="component" value="Chromosome I"/>
</dbReference>
<dbReference type="Pfam" id="PF02632">
    <property type="entry name" value="BioY"/>
    <property type="match status" value="1"/>
</dbReference>
<dbReference type="Gene3D" id="1.10.1760.20">
    <property type="match status" value="1"/>
</dbReference>
<keyword evidence="3" id="KW-0812">Transmembrane</keyword>
<proteinExistence type="inferred from homology"/>
<keyword evidence="2" id="KW-1003">Cell membrane</keyword>
<evidence type="ECO:0000256" key="2">
    <source>
        <dbReference type="PIRNR" id="PIRNR016661"/>
    </source>
</evidence>
<protein>
    <recommendedName>
        <fullName evidence="2">Biotin transporter</fullName>
    </recommendedName>
</protein>
<dbReference type="KEGG" id="bhu:bhn_I1057"/>
<gene>
    <name evidence="4" type="ORF">bhn_I1057</name>
</gene>
<feature type="transmembrane region" description="Helical" evidence="3">
    <location>
        <begin position="89"/>
        <end position="108"/>
    </location>
</feature>
<dbReference type="PANTHER" id="PTHR34295:SF1">
    <property type="entry name" value="BIOTIN TRANSPORTER BIOY"/>
    <property type="match status" value="1"/>
</dbReference>
<dbReference type="InterPro" id="IPR003784">
    <property type="entry name" value="BioY"/>
</dbReference>
<comment type="similarity">
    <text evidence="1 2">Belongs to the BioY family.</text>
</comment>
<feature type="transmembrane region" description="Helical" evidence="3">
    <location>
        <begin position="148"/>
        <end position="173"/>
    </location>
</feature>
<evidence type="ECO:0000313" key="4">
    <source>
        <dbReference type="EMBL" id="AOZ96091.1"/>
    </source>
</evidence>
<dbReference type="GO" id="GO:0005886">
    <property type="term" value="C:plasma membrane"/>
    <property type="evidence" value="ECO:0007669"/>
    <property type="project" value="UniProtKB-SubCell"/>
</dbReference>